<keyword evidence="4 6" id="KW-1133">Transmembrane helix</keyword>
<feature type="transmembrane region" description="Helical" evidence="6">
    <location>
        <begin position="316"/>
        <end position="337"/>
    </location>
</feature>
<dbReference type="PRINTS" id="PR00103">
    <property type="entry name" value="CAMPKINASE"/>
</dbReference>
<keyword evidence="3 6" id="KW-0812">Transmembrane</keyword>
<dbReference type="SUPFAM" id="SSF103473">
    <property type="entry name" value="MFS general substrate transporter"/>
    <property type="match status" value="1"/>
</dbReference>
<dbReference type="InParanoid" id="A0A420XKP0"/>
<dbReference type="Gene3D" id="1.20.1250.20">
    <property type="entry name" value="MFS general substrate transporter like domains"/>
    <property type="match status" value="1"/>
</dbReference>
<dbReference type="OrthoDB" id="145388at2"/>
<dbReference type="Pfam" id="PF00027">
    <property type="entry name" value="cNMP_binding"/>
    <property type="match status" value="1"/>
</dbReference>
<dbReference type="CDD" id="cd06173">
    <property type="entry name" value="MFS_MefA_like"/>
    <property type="match status" value="1"/>
</dbReference>
<name>A0A420XKP0_9ACTN</name>
<dbReference type="GO" id="GO:0022857">
    <property type="term" value="F:transmembrane transporter activity"/>
    <property type="evidence" value="ECO:0007669"/>
    <property type="project" value="InterPro"/>
</dbReference>
<feature type="transmembrane region" description="Helical" evidence="6">
    <location>
        <begin position="349"/>
        <end position="373"/>
    </location>
</feature>
<protein>
    <submittedName>
        <fullName evidence="9">Transmembrane secretion effector</fullName>
    </submittedName>
</protein>
<dbReference type="EMBL" id="RBWV01000017">
    <property type="protein sequence ID" value="RKS68007.1"/>
    <property type="molecule type" value="Genomic_DNA"/>
</dbReference>
<dbReference type="PROSITE" id="PS50850">
    <property type="entry name" value="MFS"/>
    <property type="match status" value="1"/>
</dbReference>
<comment type="subcellular location">
    <subcellularLocation>
        <location evidence="1">Cell membrane</location>
        <topology evidence="1">Multi-pass membrane protein</topology>
    </subcellularLocation>
</comment>
<feature type="transmembrane region" description="Helical" evidence="6">
    <location>
        <begin position="260"/>
        <end position="279"/>
    </location>
</feature>
<proteinExistence type="predicted"/>
<feature type="transmembrane region" description="Helical" evidence="6">
    <location>
        <begin position="50"/>
        <end position="71"/>
    </location>
</feature>
<gene>
    <name evidence="9" type="ORF">CLV35_3914</name>
</gene>
<dbReference type="InterPro" id="IPR018488">
    <property type="entry name" value="cNMP-bd_CS"/>
</dbReference>
<evidence type="ECO:0000259" key="8">
    <source>
        <dbReference type="PROSITE" id="PS50850"/>
    </source>
</evidence>
<dbReference type="InterPro" id="IPR000595">
    <property type="entry name" value="cNMP-bd_dom"/>
</dbReference>
<evidence type="ECO:0000256" key="3">
    <source>
        <dbReference type="ARBA" id="ARBA00022692"/>
    </source>
</evidence>
<evidence type="ECO:0000259" key="7">
    <source>
        <dbReference type="PROSITE" id="PS50042"/>
    </source>
</evidence>
<keyword evidence="5 6" id="KW-0472">Membrane</keyword>
<reference evidence="9 10" key="1">
    <citation type="submission" date="2018-10" db="EMBL/GenBank/DDBJ databases">
        <title>Genomic Encyclopedia of Archaeal and Bacterial Type Strains, Phase II (KMG-II): from individual species to whole genera.</title>
        <authorList>
            <person name="Goeker M."/>
        </authorList>
    </citation>
    <scope>NUCLEOTIDE SEQUENCE [LARGE SCALE GENOMIC DNA]</scope>
    <source>
        <strain evidence="9 10">RP-AC37</strain>
    </source>
</reference>
<accession>A0A420XKP0</accession>
<dbReference type="GO" id="GO:0005886">
    <property type="term" value="C:plasma membrane"/>
    <property type="evidence" value="ECO:0007669"/>
    <property type="project" value="UniProtKB-SubCell"/>
</dbReference>
<dbReference type="PROSITE" id="PS00889">
    <property type="entry name" value="CNMP_BINDING_2"/>
    <property type="match status" value="1"/>
</dbReference>
<dbReference type="PROSITE" id="PS00888">
    <property type="entry name" value="CNMP_BINDING_1"/>
    <property type="match status" value="1"/>
</dbReference>
<dbReference type="SMART" id="SM00100">
    <property type="entry name" value="cNMP"/>
    <property type="match status" value="1"/>
</dbReference>
<feature type="transmembrane region" description="Helical" evidence="6">
    <location>
        <begin position="379"/>
        <end position="400"/>
    </location>
</feature>
<dbReference type="RefSeq" id="WP_121195145.1">
    <property type="nucleotide sequence ID" value="NZ_RBWV01000017.1"/>
</dbReference>
<sequence length="550" mass="55772">MAGPAGGRFGNALRSRDLRLLLAAFGVDAVGGWAYNVVLVIYVYERTGSAPMIAATTACGWVPRLLFSAYAGVLADRYERTRVMVASALACLATTAVLAAVVFTDGPVVLVLALHVLTASAATAYGPAARAIVPETVPEKDLASANALFTVLENLVVVVGPAIGGLLLLTGEPGWGVVVNAATFVVSALLARSLRVRSAGGAADEDGGLLAQVRTGLTALRNEPVALVLVLYCALDSGIYGALAVLYVPMSEQFGTGPKGYGYLLASMALGGVLAGGLVNRLASSSRLAPVIVGGMCVMALPVAASAPVTSPVVGALLQVVAGTGMVAVDVLAITALQRDLPRTVLSRVFGVLDTVVLAGILLASALASAVLALTSPKATLVIMGLGFAAVSVAAVRPLLRADRTAAAEHAALRPRVALLEVLDLLAAAPTGVLEQLARAVQEVELAAGAVVVREGEPADAFYVVTSGEVAVTAAGDELLRTLGDRSYFGEIGLLRGLPRTATVTTTEPTTLWRIAAADFSAALETSAPSASMLRVAGARLARSGPALAA</sequence>
<dbReference type="Pfam" id="PF07690">
    <property type="entry name" value="MFS_1"/>
    <property type="match status" value="1"/>
</dbReference>
<feature type="transmembrane region" description="Helical" evidence="6">
    <location>
        <begin position="291"/>
        <end position="310"/>
    </location>
</feature>
<dbReference type="InterPro" id="IPR018490">
    <property type="entry name" value="cNMP-bd_dom_sf"/>
</dbReference>
<dbReference type="AlphaFoldDB" id="A0A420XKP0"/>
<feature type="transmembrane region" description="Helical" evidence="6">
    <location>
        <begin position="83"/>
        <end position="103"/>
    </location>
</feature>
<keyword evidence="2" id="KW-1003">Cell membrane</keyword>
<evidence type="ECO:0000256" key="5">
    <source>
        <dbReference type="ARBA" id="ARBA00023136"/>
    </source>
</evidence>
<dbReference type="Proteomes" id="UP000281955">
    <property type="component" value="Unassembled WGS sequence"/>
</dbReference>
<feature type="transmembrane region" description="Helical" evidence="6">
    <location>
        <begin position="225"/>
        <end position="248"/>
    </location>
</feature>
<dbReference type="InterPro" id="IPR036259">
    <property type="entry name" value="MFS_trans_sf"/>
</dbReference>
<evidence type="ECO:0000256" key="1">
    <source>
        <dbReference type="ARBA" id="ARBA00004651"/>
    </source>
</evidence>
<dbReference type="CDD" id="cd00038">
    <property type="entry name" value="CAP_ED"/>
    <property type="match status" value="1"/>
</dbReference>
<dbReference type="SUPFAM" id="SSF51206">
    <property type="entry name" value="cAMP-binding domain-like"/>
    <property type="match status" value="1"/>
</dbReference>
<comment type="caution">
    <text evidence="9">The sequence shown here is derived from an EMBL/GenBank/DDBJ whole genome shotgun (WGS) entry which is preliminary data.</text>
</comment>
<feature type="transmembrane region" description="Helical" evidence="6">
    <location>
        <begin position="145"/>
        <end position="168"/>
    </location>
</feature>
<evidence type="ECO:0000313" key="10">
    <source>
        <dbReference type="Proteomes" id="UP000281955"/>
    </source>
</evidence>
<dbReference type="Gene3D" id="2.60.120.10">
    <property type="entry name" value="Jelly Rolls"/>
    <property type="match status" value="1"/>
</dbReference>
<dbReference type="FunCoup" id="A0A420XKP0">
    <property type="interactions" value="1"/>
</dbReference>
<evidence type="ECO:0000256" key="2">
    <source>
        <dbReference type="ARBA" id="ARBA00022475"/>
    </source>
</evidence>
<evidence type="ECO:0000313" key="9">
    <source>
        <dbReference type="EMBL" id="RKS68007.1"/>
    </source>
</evidence>
<evidence type="ECO:0000256" key="6">
    <source>
        <dbReference type="SAM" id="Phobius"/>
    </source>
</evidence>
<feature type="domain" description="Major facilitator superfamily (MFS) profile" evidence="8">
    <location>
        <begin position="1"/>
        <end position="199"/>
    </location>
</feature>
<feature type="domain" description="Cyclic nucleotide-binding" evidence="7">
    <location>
        <begin position="425"/>
        <end position="524"/>
    </location>
</feature>
<dbReference type="PANTHER" id="PTHR23513">
    <property type="entry name" value="INTEGRAL MEMBRANE EFFLUX PROTEIN-RELATED"/>
    <property type="match status" value="1"/>
</dbReference>
<feature type="transmembrane region" description="Helical" evidence="6">
    <location>
        <begin position="20"/>
        <end position="44"/>
    </location>
</feature>
<feature type="transmembrane region" description="Helical" evidence="6">
    <location>
        <begin position="109"/>
        <end position="133"/>
    </location>
</feature>
<dbReference type="InterPro" id="IPR011701">
    <property type="entry name" value="MFS"/>
</dbReference>
<dbReference type="InterPro" id="IPR014710">
    <property type="entry name" value="RmlC-like_jellyroll"/>
</dbReference>
<dbReference type="InterPro" id="IPR020846">
    <property type="entry name" value="MFS_dom"/>
</dbReference>
<feature type="transmembrane region" description="Helical" evidence="6">
    <location>
        <begin position="174"/>
        <end position="191"/>
    </location>
</feature>
<keyword evidence="10" id="KW-1185">Reference proteome</keyword>
<organism evidence="9 10">
    <name type="scientific">Motilibacter peucedani</name>
    <dbReference type="NCBI Taxonomy" id="598650"/>
    <lineage>
        <taxon>Bacteria</taxon>
        <taxon>Bacillati</taxon>
        <taxon>Actinomycetota</taxon>
        <taxon>Actinomycetes</taxon>
        <taxon>Motilibacterales</taxon>
        <taxon>Motilibacteraceae</taxon>
        <taxon>Motilibacter</taxon>
    </lineage>
</organism>
<evidence type="ECO:0000256" key="4">
    <source>
        <dbReference type="ARBA" id="ARBA00022989"/>
    </source>
</evidence>
<dbReference type="PROSITE" id="PS50042">
    <property type="entry name" value="CNMP_BINDING_3"/>
    <property type="match status" value="1"/>
</dbReference>
<dbReference type="PANTHER" id="PTHR23513:SF11">
    <property type="entry name" value="STAPHYLOFERRIN A TRANSPORTER"/>
    <property type="match status" value="1"/>
</dbReference>